<keyword evidence="2" id="KW-0812">Transmembrane</keyword>
<keyword evidence="3" id="KW-0732">Signal</keyword>
<dbReference type="PANTHER" id="PTHR11567:SF145">
    <property type="entry name" value="TESTICULAR ACID PHOSPHATASE"/>
    <property type="match status" value="1"/>
</dbReference>
<accession>A0A3Q0FWM1</accession>
<dbReference type="CTD" id="93650"/>
<dbReference type="Pfam" id="PF00328">
    <property type="entry name" value="His_Phos_2"/>
    <property type="match status" value="2"/>
</dbReference>
<dbReference type="PROSITE" id="PS00616">
    <property type="entry name" value="HIS_ACID_PHOSPHAT_1"/>
    <property type="match status" value="1"/>
</dbReference>
<sequence>MGLPAALLLLLLLLGFQPPTAHARTLRFITLMYRHGDRAPMDTYPSDPHKEGPWPQGFRQLTQVGVEQQRELGQFLRQRYEAFLSPHYHPQEIYARSTDYDRTLASAQANLAGLYPPGGAGPPNPAWQPVPVHTVPAAQDRLLRFPLQPCPRYQQLMEETTHLPQHQARMHAWKVLGGTSPSSPQPGLAPPYASPSPQGFLEDIANLTGLGLEWATPRGIWKVYDALRCQQIHGLQLPAWATPRVLTTLGEIIAFDTLAHVGLYQVAEKARLTGGVLLDAMLQNFSEVTRRSLPLRMVMYSGHDSTLIALLAALGLYRGELPPYAACLGFEFYQESNSTFSVGLFYRNESGRDFLELVLPGCPPPCPLERFTHLTQPVRPTDRARDCGCAQPPQGTGDTVPALAVTVAVLGLAVLGLGILHWHQQQREGSA</sequence>
<dbReference type="GO" id="GO:0045211">
    <property type="term" value="C:postsynaptic membrane"/>
    <property type="evidence" value="ECO:0007669"/>
    <property type="project" value="TreeGrafter"/>
</dbReference>
<feature type="chain" id="PRO_5018075101" evidence="3">
    <location>
        <begin position="24"/>
        <end position="431"/>
    </location>
</feature>
<evidence type="ECO:0000256" key="1">
    <source>
        <dbReference type="ARBA" id="ARBA00005375"/>
    </source>
</evidence>
<dbReference type="SUPFAM" id="SSF53254">
    <property type="entry name" value="Phosphoglycerate mutase-like"/>
    <property type="match status" value="1"/>
</dbReference>
<evidence type="ECO:0000256" key="2">
    <source>
        <dbReference type="SAM" id="Phobius"/>
    </source>
</evidence>
<dbReference type="PANTHER" id="PTHR11567">
    <property type="entry name" value="ACID PHOSPHATASE-RELATED"/>
    <property type="match status" value="1"/>
</dbReference>
<dbReference type="RefSeq" id="XP_025051739.1">
    <property type="nucleotide sequence ID" value="XM_025195954.1"/>
</dbReference>
<evidence type="ECO:0000313" key="5">
    <source>
        <dbReference type="RefSeq" id="XP_025051739.1"/>
    </source>
</evidence>
<name>A0A3Q0FWM1_ALLSI</name>
<dbReference type="GO" id="GO:0003993">
    <property type="term" value="F:acid phosphatase activity"/>
    <property type="evidence" value="ECO:0007669"/>
    <property type="project" value="TreeGrafter"/>
</dbReference>
<protein>
    <submittedName>
        <fullName evidence="5">Testicular acid phosphatase</fullName>
    </submittedName>
</protein>
<feature type="signal peptide" evidence="3">
    <location>
        <begin position="1"/>
        <end position="23"/>
    </location>
</feature>
<dbReference type="GO" id="GO:0048168">
    <property type="term" value="P:regulation of neuronal synaptic plasticity"/>
    <property type="evidence" value="ECO:0007669"/>
    <property type="project" value="TreeGrafter"/>
</dbReference>
<evidence type="ECO:0000313" key="4">
    <source>
        <dbReference type="Proteomes" id="UP000189705"/>
    </source>
</evidence>
<keyword evidence="2" id="KW-1133">Transmembrane helix</keyword>
<dbReference type="InterPro" id="IPR050645">
    <property type="entry name" value="Histidine_acid_phosphatase"/>
</dbReference>
<gene>
    <name evidence="5" type="primary">ACP4</name>
</gene>
<dbReference type="GO" id="GO:0007040">
    <property type="term" value="P:lysosome organization"/>
    <property type="evidence" value="ECO:0007669"/>
    <property type="project" value="TreeGrafter"/>
</dbReference>
<dbReference type="InterPro" id="IPR029033">
    <property type="entry name" value="His_PPase_superfam"/>
</dbReference>
<dbReference type="GO" id="GO:0030971">
    <property type="term" value="F:receptor tyrosine kinase binding"/>
    <property type="evidence" value="ECO:0007669"/>
    <property type="project" value="TreeGrafter"/>
</dbReference>
<dbReference type="Proteomes" id="UP000189705">
    <property type="component" value="Unplaced"/>
</dbReference>
<feature type="transmembrane region" description="Helical" evidence="2">
    <location>
        <begin position="400"/>
        <end position="420"/>
    </location>
</feature>
<dbReference type="GeneID" id="102380519"/>
<organism evidence="4 5">
    <name type="scientific">Alligator sinensis</name>
    <name type="common">Chinese alligator</name>
    <dbReference type="NCBI Taxonomy" id="38654"/>
    <lineage>
        <taxon>Eukaryota</taxon>
        <taxon>Metazoa</taxon>
        <taxon>Chordata</taxon>
        <taxon>Craniata</taxon>
        <taxon>Vertebrata</taxon>
        <taxon>Euteleostomi</taxon>
        <taxon>Archelosauria</taxon>
        <taxon>Archosauria</taxon>
        <taxon>Crocodylia</taxon>
        <taxon>Alligatoridae</taxon>
        <taxon>Alligatorinae</taxon>
        <taxon>Alligator</taxon>
    </lineage>
</organism>
<dbReference type="STRING" id="38654.A0A3Q0FWM1"/>
<dbReference type="Gene3D" id="3.40.50.1240">
    <property type="entry name" value="Phosphoglycerate mutase-like"/>
    <property type="match status" value="1"/>
</dbReference>
<dbReference type="GO" id="GO:0005764">
    <property type="term" value="C:lysosome"/>
    <property type="evidence" value="ECO:0007669"/>
    <property type="project" value="TreeGrafter"/>
</dbReference>
<evidence type="ECO:0000256" key="3">
    <source>
        <dbReference type="SAM" id="SignalP"/>
    </source>
</evidence>
<dbReference type="InParanoid" id="A0A3Q0FWM1"/>
<dbReference type="AlphaFoldDB" id="A0A3Q0FWM1"/>
<dbReference type="GO" id="GO:0120154">
    <property type="term" value="P:negative regulation of ERBB4 signaling pathway"/>
    <property type="evidence" value="ECO:0007669"/>
    <property type="project" value="TreeGrafter"/>
</dbReference>
<dbReference type="CDD" id="cd07061">
    <property type="entry name" value="HP_HAP_like"/>
    <property type="match status" value="1"/>
</dbReference>
<reference evidence="5" key="1">
    <citation type="submission" date="2025-08" db="UniProtKB">
        <authorList>
            <consortium name="RefSeq"/>
        </authorList>
    </citation>
    <scope>IDENTIFICATION</scope>
</reference>
<dbReference type="PROSITE" id="PS00778">
    <property type="entry name" value="HIS_ACID_PHOSPHAT_2"/>
    <property type="match status" value="1"/>
</dbReference>
<proteinExistence type="inferred from homology"/>
<keyword evidence="4" id="KW-1185">Reference proteome</keyword>
<dbReference type="InterPro" id="IPR033379">
    <property type="entry name" value="Acid_Pase_AS"/>
</dbReference>
<dbReference type="GO" id="GO:0004725">
    <property type="term" value="F:protein tyrosine phosphatase activity"/>
    <property type="evidence" value="ECO:0007669"/>
    <property type="project" value="TreeGrafter"/>
</dbReference>
<dbReference type="KEGG" id="asn:102380519"/>
<keyword evidence="2" id="KW-0472">Membrane</keyword>
<dbReference type="InterPro" id="IPR000560">
    <property type="entry name" value="His_Pase_clade-2"/>
</dbReference>
<comment type="similarity">
    <text evidence="1">Belongs to the histidine acid phosphatase family.</text>
</comment>